<dbReference type="InterPro" id="IPR006463">
    <property type="entry name" value="MiaB_methiolase"/>
</dbReference>
<organism evidence="16 17">
    <name type="scientific">Candidatus Methylomirabilis limnetica</name>
    <dbReference type="NCBI Taxonomy" id="2033718"/>
    <lineage>
        <taxon>Bacteria</taxon>
        <taxon>Candidatus Methylomirabilota</taxon>
        <taxon>Candidatus Methylomirabilia</taxon>
        <taxon>Candidatus Methylomirabilales</taxon>
        <taxon>Candidatus Methylomirabilaceae</taxon>
        <taxon>Candidatus Methylomirabilis</taxon>
    </lineage>
</organism>
<dbReference type="Pfam" id="PF00919">
    <property type="entry name" value="UPF0004"/>
    <property type="match status" value="1"/>
</dbReference>
<evidence type="ECO:0000256" key="6">
    <source>
        <dbReference type="ARBA" id="ARBA00023004"/>
    </source>
</evidence>
<comment type="cofactor">
    <cofactor evidence="12">
        <name>[4Fe-4S] cluster</name>
        <dbReference type="ChEBI" id="CHEBI:49883"/>
    </cofactor>
    <text evidence="12">Binds 2 [4Fe-4S] clusters. One cluster is coordinated with 3 cysteines and an exchangeable S-adenosyl-L-methionine.</text>
</comment>
<evidence type="ECO:0000313" key="17">
    <source>
        <dbReference type="Proteomes" id="UP000241436"/>
    </source>
</evidence>
<comment type="subcellular location">
    <subcellularLocation>
        <location evidence="12">Cytoplasm</location>
    </subcellularLocation>
</comment>
<gene>
    <name evidence="12" type="primary">miaB</name>
    <name evidence="16" type="ORF">CLG94_09280</name>
</gene>
<keyword evidence="2 12" id="KW-0004">4Fe-4S</keyword>
<dbReference type="HAMAP" id="MF_01864">
    <property type="entry name" value="tRNA_metthiotr_MiaB"/>
    <property type="match status" value="1"/>
</dbReference>
<dbReference type="InterPro" id="IPR023404">
    <property type="entry name" value="rSAM_horseshoe"/>
</dbReference>
<evidence type="ECO:0000256" key="2">
    <source>
        <dbReference type="ARBA" id="ARBA00022485"/>
    </source>
</evidence>
<dbReference type="InterPro" id="IPR020612">
    <property type="entry name" value="Methylthiotransferase_CS"/>
</dbReference>
<keyword evidence="12" id="KW-0963">Cytoplasm</keyword>
<feature type="binding site" evidence="12">
    <location>
        <position position="81"/>
    </location>
    <ligand>
        <name>[4Fe-4S] cluster</name>
        <dbReference type="ChEBI" id="CHEBI:49883"/>
        <label>1</label>
    </ligand>
</feature>
<evidence type="ECO:0000256" key="1">
    <source>
        <dbReference type="ARBA" id="ARBA00003234"/>
    </source>
</evidence>
<evidence type="ECO:0000256" key="10">
    <source>
        <dbReference type="ARBA" id="ARBA00080698"/>
    </source>
</evidence>
<accession>A0A2T4TWG8</accession>
<dbReference type="GO" id="GO:0035597">
    <property type="term" value="F:tRNA-2-methylthio-N(6)-dimethylallyladenosine(37) synthase activity"/>
    <property type="evidence" value="ECO:0007669"/>
    <property type="project" value="UniProtKB-EC"/>
</dbReference>
<dbReference type="PROSITE" id="PS50926">
    <property type="entry name" value="TRAM"/>
    <property type="match status" value="1"/>
</dbReference>
<evidence type="ECO:0000256" key="8">
    <source>
        <dbReference type="ARBA" id="ARBA00033765"/>
    </source>
</evidence>
<name>A0A2T4TWG8_9BACT</name>
<comment type="catalytic activity">
    <reaction evidence="12">
        <text>N(6)-dimethylallyladenosine(37) in tRNA + (sulfur carrier)-SH + AH2 + 2 S-adenosyl-L-methionine = 2-methylsulfanyl-N(6)-dimethylallyladenosine(37) in tRNA + (sulfur carrier)-H + 5'-deoxyadenosine + L-methionine + A + S-adenosyl-L-homocysteine + 2 H(+)</text>
        <dbReference type="Rhea" id="RHEA:37067"/>
        <dbReference type="Rhea" id="RHEA-COMP:10375"/>
        <dbReference type="Rhea" id="RHEA-COMP:10376"/>
        <dbReference type="Rhea" id="RHEA-COMP:14737"/>
        <dbReference type="Rhea" id="RHEA-COMP:14739"/>
        <dbReference type="ChEBI" id="CHEBI:13193"/>
        <dbReference type="ChEBI" id="CHEBI:15378"/>
        <dbReference type="ChEBI" id="CHEBI:17319"/>
        <dbReference type="ChEBI" id="CHEBI:17499"/>
        <dbReference type="ChEBI" id="CHEBI:29917"/>
        <dbReference type="ChEBI" id="CHEBI:57844"/>
        <dbReference type="ChEBI" id="CHEBI:57856"/>
        <dbReference type="ChEBI" id="CHEBI:59789"/>
        <dbReference type="ChEBI" id="CHEBI:64428"/>
        <dbReference type="ChEBI" id="CHEBI:74415"/>
        <dbReference type="ChEBI" id="CHEBI:74417"/>
        <dbReference type="EC" id="2.8.4.3"/>
    </reaction>
</comment>
<comment type="function">
    <text evidence="1 12">Catalyzes the methylthiolation of N6-(dimethylallyl)adenosine (i(6)A), leading to the formation of 2-methylthio-N6-(dimethylallyl)adenosine (ms(2)i(6)A) at position 37 in tRNAs that read codons beginning with uridine.</text>
</comment>
<evidence type="ECO:0000313" key="16">
    <source>
        <dbReference type="EMBL" id="PTL35454.1"/>
    </source>
</evidence>
<evidence type="ECO:0000259" key="14">
    <source>
        <dbReference type="PROSITE" id="PS51449"/>
    </source>
</evidence>
<evidence type="ECO:0000256" key="3">
    <source>
        <dbReference type="ARBA" id="ARBA00022679"/>
    </source>
</evidence>
<protein>
    <recommendedName>
        <fullName evidence="9 12">tRNA-2-methylthio-N(6)-dimethylallyladenosine synthase</fullName>
        <ecNumber evidence="8 12">2.8.4.3</ecNumber>
    </recommendedName>
    <alternativeName>
        <fullName evidence="11 12">(Dimethylallyl)adenosine tRNA methylthiotransferase MiaB</fullName>
    </alternativeName>
    <alternativeName>
        <fullName evidence="10 12">tRNA-i(6)A37 methylthiotransferase</fullName>
    </alternativeName>
</protein>
<dbReference type="SFLD" id="SFLDS00029">
    <property type="entry name" value="Radical_SAM"/>
    <property type="match status" value="1"/>
</dbReference>
<dbReference type="NCBIfam" id="TIGR01574">
    <property type="entry name" value="miaB-methiolase"/>
    <property type="match status" value="1"/>
</dbReference>
<keyword evidence="7 12" id="KW-0411">Iron-sulfur</keyword>
<keyword evidence="12" id="KW-0819">tRNA processing</keyword>
<dbReference type="PANTHER" id="PTHR43020:SF2">
    <property type="entry name" value="MITOCHONDRIAL TRNA METHYLTHIOTRANSFERASE CDK5RAP1"/>
    <property type="match status" value="1"/>
</dbReference>
<dbReference type="PANTHER" id="PTHR43020">
    <property type="entry name" value="CDK5 REGULATORY SUBUNIT-ASSOCIATED PROTEIN 1"/>
    <property type="match status" value="1"/>
</dbReference>
<keyword evidence="6 12" id="KW-0408">Iron</keyword>
<feature type="binding site" evidence="12">
    <location>
        <position position="160"/>
    </location>
    <ligand>
        <name>[4Fe-4S] cluster</name>
        <dbReference type="ChEBI" id="CHEBI:49883"/>
        <label>2</label>
        <note>4Fe-4S-S-AdoMet</note>
    </ligand>
</feature>
<keyword evidence="17" id="KW-1185">Reference proteome</keyword>
<dbReference type="GO" id="GO:0046872">
    <property type="term" value="F:metal ion binding"/>
    <property type="evidence" value="ECO:0007669"/>
    <property type="project" value="UniProtKB-KW"/>
</dbReference>
<dbReference type="CDD" id="cd01335">
    <property type="entry name" value="Radical_SAM"/>
    <property type="match status" value="1"/>
</dbReference>
<dbReference type="SFLD" id="SFLDF00273">
    <property type="entry name" value="(dimethylallyl)adenosine_tRNA"/>
    <property type="match status" value="1"/>
</dbReference>
<dbReference type="Pfam" id="PF01938">
    <property type="entry name" value="TRAM"/>
    <property type="match status" value="1"/>
</dbReference>
<comment type="caution">
    <text evidence="16">The sequence shown here is derived from an EMBL/GenBank/DDBJ whole genome shotgun (WGS) entry which is preliminary data.</text>
</comment>
<dbReference type="PROSITE" id="PS51918">
    <property type="entry name" value="RADICAL_SAM"/>
    <property type="match status" value="1"/>
</dbReference>
<dbReference type="SFLD" id="SFLDG01082">
    <property type="entry name" value="B12-binding_domain_containing"/>
    <property type="match status" value="1"/>
</dbReference>
<keyword evidence="4 12" id="KW-0949">S-adenosyl-L-methionine</keyword>
<dbReference type="SFLD" id="SFLDG01061">
    <property type="entry name" value="methylthiotransferase"/>
    <property type="match status" value="1"/>
</dbReference>
<dbReference type="PROSITE" id="PS51449">
    <property type="entry name" value="MTTASE_N"/>
    <property type="match status" value="1"/>
</dbReference>
<feature type="domain" description="TRAM" evidence="13">
    <location>
        <begin position="373"/>
        <end position="437"/>
    </location>
</feature>
<proteinExistence type="inferred from homology"/>
<dbReference type="NCBIfam" id="TIGR00089">
    <property type="entry name" value="MiaB/RimO family radical SAM methylthiotransferase"/>
    <property type="match status" value="1"/>
</dbReference>
<feature type="binding site" evidence="12">
    <location>
        <position position="157"/>
    </location>
    <ligand>
        <name>[4Fe-4S] cluster</name>
        <dbReference type="ChEBI" id="CHEBI:49883"/>
        <label>2</label>
        <note>4Fe-4S-S-AdoMet</note>
    </ligand>
</feature>
<dbReference type="InterPro" id="IPR013848">
    <property type="entry name" value="Methylthiotransferase_N"/>
</dbReference>
<feature type="binding site" evidence="12">
    <location>
        <position position="47"/>
    </location>
    <ligand>
        <name>[4Fe-4S] cluster</name>
        <dbReference type="ChEBI" id="CHEBI:49883"/>
        <label>1</label>
    </ligand>
</feature>
<dbReference type="FunFam" id="3.80.30.20:FF:000001">
    <property type="entry name" value="tRNA-2-methylthio-N(6)-dimethylallyladenosine synthase 2"/>
    <property type="match status" value="1"/>
</dbReference>
<dbReference type="InterPro" id="IPR005839">
    <property type="entry name" value="Methylthiotransferase"/>
</dbReference>
<dbReference type="PROSITE" id="PS01278">
    <property type="entry name" value="MTTASE_RADICAL"/>
    <property type="match status" value="1"/>
</dbReference>
<dbReference type="SMART" id="SM00729">
    <property type="entry name" value="Elp3"/>
    <property type="match status" value="1"/>
</dbReference>
<dbReference type="OrthoDB" id="9805215at2"/>
<dbReference type="GO" id="GO:0005829">
    <property type="term" value="C:cytosol"/>
    <property type="evidence" value="ECO:0007669"/>
    <property type="project" value="TreeGrafter"/>
</dbReference>
<dbReference type="Proteomes" id="UP000241436">
    <property type="component" value="Unassembled WGS sequence"/>
</dbReference>
<dbReference type="AlphaFoldDB" id="A0A2T4TWG8"/>
<dbReference type="GO" id="GO:0051539">
    <property type="term" value="F:4 iron, 4 sulfur cluster binding"/>
    <property type="evidence" value="ECO:0007669"/>
    <property type="project" value="UniProtKB-UniRule"/>
</dbReference>
<dbReference type="InterPro" id="IPR006638">
    <property type="entry name" value="Elp3/MiaA/NifB-like_rSAM"/>
</dbReference>
<dbReference type="Gene3D" id="3.80.30.20">
    <property type="entry name" value="tm_1862 like domain"/>
    <property type="match status" value="1"/>
</dbReference>
<sequence>MPKLKLITFGCQANELDSERITGLLLREGYTLTEREEDADLILLNTCAIREKAEHKVYSRLGTFQVLKRQRAGLKIGICGCVAQQEGQALLKRFPYLDFVVGPGQLTAIAPLLQAGTARGLATARAPGYSYPVDAPVQRQNSIRAWVSIMEGCDRFCTFCVVPFTRGRERSRPPEEIVEEIRGLKRQGYREVTLLGQTVNSYGRKLTPPISFVELLRRIDHLVDGHMRVRFTSPHPSDVTDELAAALAELPSLCEQIHLPVQSGSDRILHRMKRGHDRDEYLEKVALLRAKAPEIAITTDIIVGFPGETEEDFQATLDLMQEVGYDGAFIFKYSPRPHTEAEEMPDQLSEEVRGRRLEQALVLMNRLSLERNRAYLGRTVEVLVNREDAKGDSVRHSGRTRQNKIVHFSGEGVEDGSVVSVAITWASALYLQGEMVCL</sequence>
<dbReference type="FunFam" id="3.40.50.12160:FF:000003">
    <property type="entry name" value="CDK5 regulatory subunit-associated protein 1"/>
    <property type="match status" value="1"/>
</dbReference>
<dbReference type="SUPFAM" id="SSF102114">
    <property type="entry name" value="Radical SAM enzymes"/>
    <property type="match status" value="1"/>
</dbReference>
<evidence type="ECO:0000256" key="5">
    <source>
        <dbReference type="ARBA" id="ARBA00022723"/>
    </source>
</evidence>
<dbReference type="RefSeq" id="WP_107562916.1">
    <property type="nucleotide sequence ID" value="NZ_NVQC01000023.1"/>
</dbReference>
<feature type="domain" description="MTTase N-terminal" evidence="14">
    <location>
        <begin position="2"/>
        <end position="118"/>
    </location>
</feature>
<evidence type="ECO:0000256" key="11">
    <source>
        <dbReference type="ARBA" id="ARBA00081141"/>
    </source>
</evidence>
<evidence type="ECO:0000256" key="7">
    <source>
        <dbReference type="ARBA" id="ARBA00023014"/>
    </source>
</evidence>
<dbReference type="InterPro" id="IPR002792">
    <property type="entry name" value="TRAM_dom"/>
</dbReference>
<dbReference type="Pfam" id="PF04055">
    <property type="entry name" value="Radical_SAM"/>
    <property type="match status" value="1"/>
</dbReference>
<reference evidence="16 17" key="1">
    <citation type="submission" date="2017-09" db="EMBL/GenBank/DDBJ databases">
        <title>Bloom of a denitrifying methanotroph, Candidatus Methylomirabilis limnetica, in a deep stratified lake.</title>
        <authorList>
            <person name="Graf J.S."/>
            <person name="Marchant H.K."/>
            <person name="Tienken D."/>
            <person name="Hach P.F."/>
            <person name="Brand A."/>
            <person name="Schubert C.J."/>
            <person name="Kuypers M.M."/>
            <person name="Milucka J."/>
        </authorList>
    </citation>
    <scope>NUCLEOTIDE SEQUENCE [LARGE SCALE GENOMIC DNA]</scope>
    <source>
        <strain evidence="16 17">Zug</strain>
    </source>
</reference>
<evidence type="ECO:0000256" key="9">
    <source>
        <dbReference type="ARBA" id="ARBA00068570"/>
    </source>
</evidence>
<feature type="binding site" evidence="12">
    <location>
        <position position="153"/>
    </location>
    <ligand>
        <name>[4Fe-4S] cluster</name>
        <dbReference type="ChEBI" id="CHEBI:49883"/>
        <label>2</label>
        <note>4Fe-4S-S-AdoMet</note>
    </ligand>
</feature>
<dbReference type="EC" id="2.8.4.3" evidence="8 12"/>
<evidence type="ECO:0000259" key="15">
    <source>
        <dbReference type="PROSITE" id="PS51918"/>
    </source>
</evidence>
<evidence type="ECO:0000256" key="12">
    <source>
        <dbReference type="HAMAP-Rule" id="MF_01864"/>
    </source>
</evidence>
<dbReference type="InterPro" id="IPR038135">
    <property type="entry name" value="Methylthiotransferase_N_sf"/>
</dbReference>
<evidence type="ECO:0000256" key="4">
    <source>
        <dbReference type="ARBA" id="ARBA00022691"/>
    </source>
</evidence>
<evidence type="ECO:0000259" key="13">
    <source>
        <dbReference type="PROSITE" id="PS50926"/>
    </source>
</evidence>
<keyword evidence="3 12" id="KW-0808">Transferase</keyword>
<dbReference type="Gene3D" id="3.40.50.12160">
    <property type="entry name" value="Methylthiotransferase, N-terminal domain"/>
    <property type="match status" value="1"/>
</dbReference>
<feature type="domain" description="Radical SAM core" evidence="15">
    <location>
        <begin position="139"/>
        <end position="370"/>
    </location>
</feature>
<feature type="binding site" evidence="12">
    <location>
        <position position="11"/>
    </location>
    <ligand>
        <name>[4Fe-4S] cluster</name>
        <dbReference type="ChEBI" id="CHEBI:49883"/>
        <label>1</label>
    </ligand>
</feature>
<reference evidence="17" key="2">
    <citation type="journal article" date="2018" name="Environ. Microbiol.">
        <title>Bloom of a denitrifying methanotroph, 'Candidatus Methylomirabilis limnetica', in a deep stratified lake.</title>
        <authorList>
            <person name="Graf J.S."/>
            <person name="Mayr M.J."/>
            <person name="Marchant H.K."/>
            <person name="Tienken D."/>
            <person name="Hach P.F."/>
            <person name="Brand A."/>
            <person name="Schubert C.J."/>
            <person name="Kuypers M.M."/>
            <person name="Milucka J."/>
        </authorList>
    </citation>
    <scope>NUCLEOTIDE SEQUENCE [LARGE SCALE GENOMIC DNA]</scope>
    <source>
        <strain evidence="17">Zug</strain>
    </source>
</reference>
<keyword evidence="5 12" id="KW-0479">Metal-binding</keyword>
<comment type="subunit">
    <text evidence="12">Monomer.</text>
</comment>
<comment type="similarity">
    <text evidence="12">Belongs to the methylthiotransferase family. MiaB subfamily.</text>
</comment>
<dbReference type="EMBL" id="NVQC01000023">
    <property type="protein sequence ID" value="PTL35454.1"/>
    <property type="molecule type" value="Genomic_DNA"/>
</dbReference>
<dbReference type="InterPro" id="IPR058240">
    <property type="entry name" value="rSAM_sf"/>
</dbReference>
<dbReference type="InterPro" id="IPR007197">
    <property type="entry name" value="rSAM"/>
</dbReference>